<dbReference type="AlphaFoldDB" id="A0A412Z832"/>
<accession>A0A412Z832</accession>
<dbReference type="Proteomes" id="UP000284543">
    <property type="component" value="Unassembled WGS sequence"/>
</dbReference>
<name>A0A412Z832_9FIRM</name>
<dbReference type="KEGG" id="cbol:CGC65_21155"/>
<gene>
    <name evidence="1" type="ORF">DWW02_12550</name>
</gene>
<evidence type="ECO:0000313" key="1">
    <source>
        <dbReference type="EMBL" id="RGV76191.1"/>
    </source>
</evidence>
<reference evidence="1 2" key="1">
    <citation type="submission" date="2018-08" db="EMBL/GenBank/DDBJ databases">
        <title>A genome reference for cultivated species of the human gut microbiota.</title>
        <authorList>
            <person name="Zou Y."/>
            <person name="Xue W."/>
            <person name="Luo G."/>
        </authorList>
    </citation>
    <scope>NUCLEOTIDE SEQUENCE [LARGE SCALE GENOMIC DNA]</scope>
    <source>
        <strain evidence="1 2">AF14-18</strain>
    </source>
</reference>
<evidence type="ECO:0000313" key="2">
    <source>
        <dbReference type="Proteomes" id="UP000284543"/>
    </source>
</evidence>
<protein>
    <submittedName>
        <fullName evidence="1">Uncharacterized protein</fullName>
    </submittedName>
</protein>
<sequence>MFPTVMVHTIPEVMKMKQGEQKSTKELEEQAKNVETFNPRWHGGEYLGPNTLRQKADTEVYGKMEEEP</sequence>
<proteinExistence type="predicted"/>
<organism evidence="1 2">
    <name type="scientific">Enterocloster bolteae</name>
    <dbReference type="NCBI Taxonomy" id="208479"/>
    <lineage>
        <taxon>Bacteria</taxon>
        <taxon>Bacillati</taxon>
        <taxon>Bacillota</taxon>
        <taxon>Clostridia</taxon>
        <taxon>Lachnospirales</taxon>
        <taxon>Lachnospiraceae</taxon>
        <taxon>Enterocloster</taxon>
    </lineage>
</organism>
<dbReference type="EMBL" id="QRZM01000004">
    <property type="protein sequence ID" value="RGV76191.1"/>
    <property type="molecule type" value="Genomic_DNA"/>
</dbReference>
<comment type="caution">
    <text evidence="1">The sequence shown here is derived from an EMBL/GenBank/DDBJ whole genome shotgun (WGS) entry which is preliminary data.</text>
</comment>